<dbReference type="VEuPathDB" id="FungiDB:F503_04032"/>
<name>S3C902_OPHP1</name>
<protein>
    <submittedName>
        <fullName evidence="2">Uncharacterized protein</fullName>
    </submittedName>
</protein>
<feature type="compositionally biased region" description="Basic and acidic residues" evidence="1">
    <location>
        <begin position="16"/>
        <end position="35"/>
    </location>
</feature>
<reference evidence="2 3" key="1">
    <citation type="journal article" date="2013" name="BMC Genomics">
        <title>The genome and transcriptome of the pine saprophyte Ophiostoma piceae, and a comparison with the bark beetle-associated pine pathogen Grosmannia clavigera.</title>
        <authorList>
            <person name="Haridas S."/>
            <person name="Wang Y."/>
            <person name="Lim L."/>
            <person name="Massoumi Alamouti S."/>
            <person name="Jackman S."/>
            <person name="Docking R."/>
            <person name="Robertson G."/>
            <person name="Birol I."/>
            <person name="Bohlmann J."/>
            <person name="Breuil C."/>
        </authorList>
    </citation>
    <scope>NUCLEOTIDE SEQUENCE [LARGE SCALE GENOMIC DNA]</scope>
    <source>
        <strain evidence="2 3">UAMH 11346</strain>
    </source>
</reference>
<keyword evidence="3" id="KW-1185">Reference proteome</keyword>
<feature type="region of interest" description="Disordered" evidence="1">
    <location>
        <begin position="1"/>
        <end position="45"/>
    </location>
</feature>
<proteinExistence type="predicted"/>
<feature type="compositionally biased region" description="Polar residues" evidence="1">
    <location>
        <begin position="36"/>
        <end position="45"/>
    </location>
</feature>
<evidence type="ECO:0000313" key="2">
    <source>
        <dbReference type="EMBL" id="EPE02683.1"/>
    </source>
</evidence>
<organism evidence="2 3">
    <name type="scientific">Ophiostoma piceae (strain UAMH 11346)</name>
    <name type="common">Sap stain fungus</name>
    <dbReference type="NCBI Taxonomy" id="1262450"/>
    <lineage>
        <taxon>Eukaryota</taxon>
        <taxon>Fungi</taxon>
        <taxon>Dikarya</taxon>
        <taxon>Ascomycota</taxon>
        <taxon>Pezizomycotina</taxon>
        <taxon>Sordariomycetes</taxon>
        <taxon>Sordariomycetidae</taxon>
        <taxon>Ophiostomatales</taxon>
        <taxon>Ophiostomataceae</taxon>
        <taxon>Ophiostoma</taxon>
    </lineage>
</organism>
<evidence type="ECO:0000313" key="3">
    <source>
        <dbReference type="Proteomes" id="UP000016923"/>
    </source>
</evidence>
<dbReference type="HOGENOM" id="CLU_1058060_0_0_1"/>
<dbReference type="AlphaFoldDB" id="S3C902"/>
<sequence>MTHKVIGFELTQSRGTPDDHKNPNRPSEPKQDEQTHANPSASKGTILTKQPSMSVEHHHQYGHPALPPQTPYLDFGLAPRLKSARTVTRVYLDLLERRRCGEPNLGMRIRQQSIIVCDVLQPLGADMRQIEDKALSRRRRTWGIGVVAYIVSWGLSRLANAASSPSTSAQIVKRGLSMPSSRFVTASLILASFSTLYIFQNELAVRVSRDTARQLHALADGLIARNTVVSDVYSDAVAKGDAYDFENSRVLEGWQWDLLKWRE</sequence>
<dbReference type="EMBL" id="KE148175">
    <property type="protein sequence ID" value="EPE02683.1"/>
    <property type="molecule type" value="Genomic_DNA"/>
</dbReference>
<evidence type="ECO:0000256" key="1">
    <source>
        <dbReference type="SAM" id="MobiDB-lite"/>
    </source>
</evidence>
<accession>S3C902</accession>
<dbReference type="Proteomes" id="UP000016923">
    <property type="component" value="Unassembled WGS sequence"/>
</dbReference>
<gene>
    <name evidence="2" type="ORF">F503_04032</name>
</gene>